<evidence type="ECO:0000313" key="6">
    <source>
        <dbReference type="Proteomes" id="UP001597231"/>
    </source>
</evidence>
<reference evidence="6" key="1">
    <citation type="journal article" date="2019" name="Int. J. Syst. Evol. Microbiol.">
        <title>The Global Catalogue of Microorganisms (GCM) 10K type strain sequencing project: providing services to taxonomists for standard genome sequencing and annotation.</title>
        <authorList>
            <consortium name="The Broad Institute Genomics Platform"/>
            <consortium name="The Broad Institute Genome Sequencing Center for Infectious Disease"/>
            <person name="Wu L."/>
            <person name="Ma J."/>
        </authorList>
    </citation>
    <scope>NUCLEOTIDE SEQUENCE [LARGE SCALE GENOMIC DNA]</scope>
    <source>
        <strain evidence="6">CCUG 53915</strain>
    </source>
</reference>
<keyword evidence="1" id="KW-0645">Protease</keyword>
<feature type="domain" description="Tail specific protease" evidence="4">
    <location>
        <begin position="86"/>
        <end position="271"/>
    </location>
</feature>
<dbReference type="InterPro" id="IPR029045">
    <property type="entry name" value="ClpP/crotonase-like_dom_sf"/>
</dbReference>
<dbReference type="RefSeq" id="WP_381479961.1">
    <property type="nucleotide sequence ID" value="NZ_JBHTLT010000026.1"/>
</dbReference>
<dbReference type="EMBL" id="JBHTLT010000026">
    <property type="protein sequence ID" value="MFD1204522.1"/>
    <property type="molecule type" value="Genomic_DNA"/>
</dbReference>
<dbReference type="Proteomes" id="UP001597231">
    <property type="component" value="Unassembled WGS sequence"/>
</dbReference>
<dbReference type="SUPFAM" id="SSF52096">
    <property type="entry name" value="ClpP/crotonase"/>
    <property type="match status" value="1"/>
</dbReference>
<evidence type="ECO:0000259" key="4">
    <source>
        <dbReference type="SMART" id="SM00245"/>
    </source>
</evidence>
<dbReference type="SMART" id="SM00245">
    <property type="entry name" value="TSPc"/>
    <property type="match status" value="1"/>
</dbReference>
<evidence type="ECO:0000256" key="3">
    <source>
        <dbReference type="ARBA" id="ARBA00022825"/>
    </source>
</evidence>
<keyword evidence="3" id="KW-0720">Serine protease</keyword>
<dbReference type="EC" id="3.4.-.-" evidence="5"/>
<name>A0ABW3TYS8_9BACL</name>
<dbReference type="InterPro" id="IPR004447">
    <property type="entry name" value="Peptidase_S41A"/>
</dbReference>
<gene>
    <name evidence="5" type="ORF">ACFQ38_05280</name>
</gene>
<evidence type="ECO:0000256" key="1">
    <source>
        <dbReference type="ARBA" id="ARBA00022670"/>
    </source>
</evidence>
<organism evidence="5 6">
    <name type="scientific">Sporosarcina contaminans</name>
    <dbReference type="NCBI Taxonomy" id="633403"/>
    <lineage>
        <taxon>Bacteria</taxon>
        <taxon>Bacillati</taxon>
        <taxon>Bacillota</taxon>
        <taxon>Bacilli</taxon>
        <taxon>Bacillales</taxon>
        <taxon>Caryophanaceae</taxon>
        <taxon>Sporosarcina</taxon>
    </lineage>
</organism>
<comment type="caution">
    <text evidence="5">The sequence shown here is derived from an EMBL/GenBank/DDBJ whole genome shotgun (WGS) entry which is preliminary data.</text>
</comment>
<dbReference type="CDD" id="cd07560">
    <property type="entry name" value="Peptidase_S41_CPP"/>
    <property type="match status" value="1"/>
</dbReference>
<keyword evidence="6" id="KW-1185">Reference proteome</keyword>
<evidence type="ECO:0000313" key="5">
    <source>
        <dbReference type="EMBL" id="MFD1204522.1"/>
    </source>
</evidence>
<protein>
    <submittedName>
        <fullName evidence="5">S41 family peptidase</fullName>
        <ecNumber evidence="5">3.4.-.-</ecNumber>
    </submittedName>
</protein>
<accession>A0ABW3TYS8</accession>
<dbReference type="InterPro" id="IPR005151">
    <property type="entry name" value="Tail-specific_protease"/>
</dbReference>
<dbReference type="PANTHER" id="PTHR32060">
    <property type="entry name" value="TAIL-SPECIFIC PROTEASE"/>
    <property type="match status" value="1"/>
</dbReference>
<keyword evidence="2 5" id="KW-0378">Hydrolase</keyword>
<evidence type="ECO:0000256" key="2">
    <source>
        <dbReference type="ARBA" id="ARBA00022801"/>
    </source>
</evidence>
<dbReference type="PANTHER" id="PTHR32060:SF22">
    <property type="entry name" value="CARBOXYL-TERMINAL-PROCESSING PEPTIDASE 3, CHLOROPLASTIC"/>
    <property type="match status" value="1"/>
</dbReference>
<dbReference type="Pfam" id="PF03572">
    <property type="entry name" value="Peptidase_S41"/>
    <property type="match status" value="1"/>
</dbReference>
<proteinExistence type="predicted"/>
<sequence length="390" mass="43365">MKQRKATHLPKLIPTIFFALITFLFIALPVQAARVDDVKFFVEHFYYGDIPADLHEKKTIEEVIDSLDEYSRYLTAEEYSKYVASVGADDVALSDINTPAVSSSMLYGNIGYIRIKTFSANMDEEVTKQYNKLKKEGAKKLIIDLRYNGGGYVESAEKLLGHFNGVHNAYELTTREGSEMIKPVASKTKFPKQTYILVNRYSASASEIVAASVADQNAAVIVGERTKGKGTVQSFFEFEDGSALKLTVGKFTGPSKKEIHHNGVKPTIECAYDAELATIHGRLIHEMMSEQKYKAVTPIDHSPQEKTFHIHFTQKMNLKNVHASNKVELVKVGGIAVPIAIQPNGEDVIDITPKKPMERGGSYVLIVHPGFENQTGRTTKQGIYTPITVK</sequence>
<dbReference type="GO" id="GO:0016787">
    <property type="term" value="F:hydrolase activity"/>
    <property type="evidence" value="ECO:0007669"/>
    <property type="project" value="UniProtKB-KW"/>
</dbReference>
<dbReference type="Gene3D" id="3.90.226.10">
    <property type="entry name" value="2-enoyl-CoA Hydratase, Chain A, domain 1"/>
    <property type="match status" value="1"/>
</dbReference>